<dbReference type="AlphaFoldDB" id="A0A8A1M674"/>
<accession>A0A8A1M674</accession>
<protein>
    <submittedName>
        <fullName evidence="2">Uncharacterized protein</fullName>
    </submittedName>
</protein>
<feature type="region of interest" description="Disordered" evidence="1">
    <location>
        <begin position="1"/>
        <end position="24"/>
    </location>
</feature>
<reference evidence="2" key="1">
    <citation type="submission" date="2021-01" db="EMBL/GenBank/DDBJ databases">
        <title>Chromosome-level genome assembly of a human fungal pathogen reveals clustering of transcriptionally co-regulated genes.</title>
        <authorList>
            <person name="Voorhies M."/>
            <person name="Cohen S."/>
            <person name="Shea T.P."/>
            <person name="Petrus S."/>
            <person name="Munoz J.F."/>
            <person name="Poplawski S."/>
            <person name="Goldman W.E."/>
            <person name="Michael T."/>
            <person name="Cuomo C.A."/>
            <person name="Sil A."/>
            <person name="Beyhan S."/>
        </authorList>
    </citation>
    <scope>NUCLEOTIDE SEQUENCE</scope>
    <source>
        <strain evidence="2">WU24</strain>
    </source>
</reference>
<gene>
    <name evidence="2" type="ORF">I7I51_03656</name>
</gene>
<dbReference type="VEuPathDB" id="FungiDB:I7I51_03656"/>
<evidence type="ECO:0000313" key="3">
    <source>
        <dbReference type="Proteomes" id="UP000663671"/>
    </source>
</evidence>
<sequence>MQVGTKMHQQAKIAGSGKGEYRHPENSEVDHLIVASLNFLGSRVLDGERQYAPPAPSVSLKHLPTAGQEFLCYSWRHHCLPQRLSHYDSSNSYARNGSVSSIFLLDNSGGCSGGLEGRAKPFRVKPFAGTLKSQGGSRILQLTAIWPLYP</sequence>
<evidence type="ECO:0000313" key="2">
    <source>
        <dbReference type="EMBL" id="QSS61481.1"/>
    </source>
</evidence>
<evidence type="ECO:0000256" key="1">
    <source>
        <dbReference type="SAM" id="MobiDB-lite"/>
    </source>
</evidence>
<dbReference type="EMBL" id="CP069111">
    <property type="protein sequence ID" value="QSS61481.1"/>
    <property type="molecule type" value="Genomic_DNA"/>
</dbReference>
<name>A0A8A1M674_AJECA</name>
<organism evidence="2 3">
    <name type="scientific">Ajellomyces capsulatus</name>
    <name type="common">Darling's disease fungus</name>
    <name type="synonym">Histoplasma capsulatum</name>
    <dbReference type="NCBI Taxonomy" id="5037"/>
    <lineage>
        <taxon>Eukaryota</taxon>
        <taxon>Fungi</taxon>
        <taxon>Dikarya</taxon>
        <taxon>Ascomycota</taxon>
        <taxon>Pezizomycotina</taxon>
        <taxon>Eurotiomycetes</taxon>
        <taxon>Eurotiomycetidae</taxon>
        <taxon>Onygenales</taxon>
        <taxon>Ajellomycetaceae</taxon>
        <taxon>Histoplasma</taxon>
    </lineage>
</organism>
<dbReference type="Proteomes" id="UP000663671">
    <property type="component" value="Chromosome 5"/>
</dbReference>
<proteinExistence type="predicted"/>